<dbReference type="InterPro" id="IPR006680">
    <property type="entry name" value="Amidohydro-rel"/>
</dbReference>
<name>A0A9P1MBW8_9PEZI</name>
<evidence type="ECO:0000256" key="1">
    <source>
        <dbReference type="ARBA" id="ARBA00038310"/>
    </source>
</evidence>
<protein>
    <recommendedName>
        <fullName evidence="2">Amidohydrolase-related domain-containing protein</fullName>
    </recommendedName>
</protein>
<proteinExistence type="inferred from homology"/>
<dbReference type="Gene3D" id="3.20.20.140">
    <property type="entry name" value="Metal-dependent hydrolases"/>
    <property type="match status" value="1"/>
</dbReference>
<dbReference type="GO" id="GO:0016787">
    <property type="term" value="F:hydrolase activity"/>
    <property type="evidence" value="ECO:0007669"/>
    <property type="project" value="InterPro"/>
</dbReference>
<dbReference type="SUPFAM" id="SSF51556">
    <property type="entry name" value="Metallo-dependent hydrolases"/>
    <property type="match status" value="1"/>
</dbReference>
<dbReference type="Pfam" id="PF04909">
    <property type="entry name" value="Amidohydro_2"/>
    <property type="match status" value="1"/>
</dbReference>
<dbReference type="PANTHER" id="PTHR43569">
    <property type="entry name" value="AMIDOHYDROLASE"/>
    <property type="match status" value="1"/>
</dbReference>
<dbReference type="OrthoDB" id="2135488at2759"/>
<feature type="domain" description="Amidohydrolase-related" evidence="2">
    <location>
        <begin position="45"/>
        <end position="259"/>
    </location>
</feature>
<accession>A0A9P1MBW8</accession>
<dbReference type="EMBL" id="CALLCH030000012">
    <property type="protein sequence ID" value="CAI4215156.1"/>
    <property type="molecule type" value="Genomic_DNA"/>
</dbReference>
<comment type="caution">
    <text evidence="3">The sequence shown here is derived from an EMBL/GenBank/DDBJ whole genome shotgun (WGS) entry which is preliminary data.</text>
</comment>
<dbReference type="Proteomes" id="UP000838763">
    <property type="component" value="Unassembled WGS sequence"/>
</dbReference>
<keyword evidence="4" id="KW-1185">Reference proteome</keyword>
<evidence type="ECO:0000313" key="3">
    <source>
        <dbReference type="EMBL" id="CAI4215156.1"/>
    </source>
</evidence>
<dbReference type="PANTHER" id="PTHR43569:SF2">
    <property type="entry name" value="AMIDOHYDROLASE-RELATED DOMAIN-CONTAINING PROTEIN"/>
    <property type="match status" value="1"/>
</dbReference>
<evidence type="ECO:0000259" key="2">
    <source>
        <dbReference type="Pfam" id="PF04909"/>
    </source>
</evidence>
<dbReference type="InterPro" id="IPR032466">
    <property type="entry name" value="Metal_Hydrolase"/>
</dbReference>
<dbReference type="AlphaFoldDB" id="A0A9P1MBW8"/>
<comment type="similarity">
    <text evidence="1">Belongs to the metallo-dependent hydrolases superfamily.</text>
</comment>
<gene>
    <name evidence="3" type="ORF">PPNO1_LOCUS4877</name>
</gene>
<reference evidence="3" key="1">
    <citation type="submission" date="2022-11" db="EMBL/GenBank/DDBJ databases">
        <authorList>
            <person name="Scott C."/>
            <person name="Bruce N."/>
        </authorList>
    </citation>
    <scope>NUCLEOTIDE SEQUENCE</scope>
</reference>
<evidence type="ECO:0000313" key="4">
    <source>
        <dbReference type="Proteomes" id="UP000838763"/>
    </source>
</evidence>
<sequence length="262" mass="29969">MAAVPVIDSHIHLYPEAEMPTLAWLKPDHPSQASIPWPTLEKYLEKVQEAAGEAWAKVKGFRYLLQDKPHGTMLTAKFVEGIKYLGKRGFAFEVGVDQHRRGKKQLDELVELISRAHEDVPEDEKTTFVINHMGKPDLTIYNLTDKGYINWREAVYTLSRCEKTYLQLSGGFPEMTDSLKNRSADEIFEAFHPWFGILLATFGPERLMFGTDWPVCTVGLEENALEKWYEVVSRMCYMASLSENKQRMLYAGAAIEAFDLDI</sequence>
<dbReference type="InterPro" id="IPR052350">
    <property type="entry name" value="Metallo-dep_Lactonases"/>
</dbReference>
<organism evidence="3 4">
    <name type="scientific">Parascedosporium putredinis</name>
    <dbReference type="NCBI Taxonomy" id="1442378"/>
    <lineage>
        <taxon>Eukaryota</taxon>
        <taxon>Fungi</taxon>
        <taxon>Dikarya</taxon>
        <taxon>Ascomycota</taxon>
        <taxon>Pezizomycotina</taxon>
        <taxon>Sordariomycetes</taxon>
        <taxon>Hypocreomycetidae</taxon>
        <taxon>Microascales</taxon>
        <taxon>Microascaceae</taxon>
        <taxon>Parascedosporium</taxon>
    </lineage>
</organism>